<comment type="caution">
    <text evidence="1">The sequence shown here is derived from an EMBL/GenBank/DDBJ whole genome shotgun (WGS) entry which is preliminary data.</text>
</comment>
<dbReference type="OrthoDB" id="4742108at2"/>
<dbReference type="RefSeq" id="WP_082275182.1">
    <property type="nucleotide sequence ID" value="NZ_LWCM01000014.1"/>
</dbReference>
<name>A0A8E2LN47_9MYCO</name>
<dbReference type="EMBL" id="MWQA01000001">
    <property type="protein sequence ID" value="ORC05630.1"/>
    <property type="molecule type" value="Genomic_DNA"/>
</dbReference>
<dbReference type="InterPro" id="IPR028953">
    <property type="entry name" value="Imm_IFT-like"/>
</dbReference>
<gene>
    <name evidence="1" type="ORF">B4U45_02060</name>
</gene>
<proteinExistence type="predicted"/>
<sequence length="174" mass="19566">MTTTVDLSADLNNWIRSAGLDTIQGSRTDDGRTIIWNKGGEVRYFVSFVDGYYVMTSSNRMGPESFHICTLTLVMLEKYLYGRFGNSIRKQKGLGGVRKPSSIDELQQGYMLGKEFFSDRERDALLDESGTVLAIGQVDRLVELSHYVDIPPSVIKDSISEPQGKPLFSQIEER</sequence>
<evidence type="ECO:0000313" key="2">
    <source>
        <dbReference type="Proteomes" id="UP000192335"/>
    </source>
</evidence>
<dbReference type="Proteomes" id="UP000192335">
    <property type="component" value="Unassembled WGS sequence"/>
</dbReference>
<organism evidence="1 2">
    <name type="scientific">Mycobacterium persicum</name>
    <dbReference type="NCBI Taxonomy" id="1487726"/>
    <lineage>
        <taxon>Bacteria</taxon>
        <taxon>Bacillati</taxon>
        <taxon>Actinomycetota</taxon>
        <taxon>Actinomycetes</taxon>
        <taxon>Mycobacteriales</taxon>
        <taxon>Mycobacteriaceae</taxon>
        <taxon>Mycobacterium</taxon>
    </lineage>
</organism>
<dbReference type="AlphaFoldDB" id="A0A8E2LN47"/>
<reference evidence="1 2" key="1">
    <citation type="submission" date="2017-02" db="EMBL/GenBank/DDBJ databases">
        <title>Mycobacterium kansasii genomes.</title>
        <authorList>
            <person name="Borowka P."/>
            <person name="Strapagiel D."/>
            <person name="Marciniak B."/>
            <person name="Lach J."/>
            <person name="Bakula Z."/>
            <person name="Van Ingen J."/>
            <person name="Safianowska A."/>
            <person name="Brzostek A."/>
            <person name="Dziadek J."/>
            <person name="Jagielski T."/>
        </authorList>
    </citation>
    <scope>NUCLEOTIDE SEQUENCE [LARGE SCALE GENOMIC DNA]</scope>
    <source>
        <strain evidence="1 2">12MK</strain>
    </source>
</reference>
<dbReference type="GeneID" id="66596079"/>
<evidence type="ECO:0000313" key="1">
    <source>
        <dbReference type="EMBL" id="ORC05630.1"/>
    </source>
</evidence>
<protein>
    <recommendedName>
        <fullName evidence="3">Immunity factor for TNT</fullName>
    </recommendedName>
</protein>
<accession>A0A8E2LN47</accession>
<dbReference type="Pfam" id="PF15598">
    <property type="entry name" value="Imm61"/>
    <property type="match status" value="1"/>
</dbReference>
<evidence type="ECO:0008006" key="3">
    <source>
        <dbReference type="Google" id="ProtNLM"/>
    </source>
</evidence>